<protein>
    <recommendedName>
        <fullName evidence="4">SusE outer membrane protein domain-containing protein</fullName>
    </recommendedName>
</protein>
<sequence>MRKRFHIKPILAAMLILGTVSCTKNGAEKSNVLDESSIDDKKIKTEAVTGLVFQSRFDNAASGFTNTSNLIRIVNVSTNIQDILGATAGLDNSDWDYNLETPTVYGFSDFRINYEGGSSTDRYAQLVTYPAGSTNRNLQFVIKNATVPVTGGTKGRVATDLFSKSRDPINPSPTTPSGIKQYKQEIKFFIPPSWSTLTDFTFVQGDFLLLFEFGIWQAVTGSDGNADKSPFRVRYDIKTKGTANTGRKIVFEMTGEDLTNNGFVQAWKATPLNNTDFPIEPGNWYQAEIYVKEGGPSTGRATLALRKLGFVNNGFTYPAYTKVFDSKAQVATAGTNRVVGKKNGVIIADNVTTGFTNFAPMKLYGNNNVVDGQFVDSNPLQIWFDDLTIKTNVASSIFP</sequence>
<keyword evidence="1" id="KW-0732">Signal</keyword>
<feature type="signal peptide" evidence="1">
    <location>
        <begin position="1"/>
        <end position="26"/>
    </location>
</feature>
<evidence type="ECO:0008006" key="4">
    <source>
        <dbReference type="Google" id="ProtNLM"/>
    </source>
</evidence>
<dbReference type="PROSITE" id="PS51257">
    <property type="entry name" value="PROKAR_LIPOPROTEIN"/>
    <property type="match status" value="1"/>
</dbReference>
<proteinExistence type="predicted"/>
<organism evidence="2 3">
    <name type="scientific">Pedobacter psychrophilus</name>
    <dbReference type="NCBI Taxonomy" id="1826909"/>
    <lineage>
        <taxon>Bacteria</taxon>
        <taxon>Pseudomonadati</taxon>
        <taxon>Bacteroidota</taxon>
        <taxon>Sphingobacteriia</taxon>
        <taxon>Sphingobacteriales</taxon>
        <taxon>Sphingobacteriaceae</taxon>
        <taxon>Pedobacter</taxon>
    </lineage>
</organism>
<reference evidence="2 3" key="2">
    <citation type="submission" date="2016-06" db="EMBL/GenBank/DDBJ databases">
        <title>Pedobacter psychrophilus sp. nov., isolated from Antarctic fragmentary rock.</title>
        <authorList>
            <person name="Svec P."/>
        </authorList>
    </citation>
    <scope>NUCLEOTIDE SEQUENCE [LARGE SCALE GENOMIC DNA]</scope>
    <source>
        <strain evidence="2 3">CCM 8644</strain>
    </source>
</reference>
<accession>A0A179DNA5</accession>
<keyword evidence="3" id="KW-1185">Reference proteome</keyword>
<evidence type="ECO:0000313" key="3">
    <source>
        <dbReference type="Proteomes" id="UP000078459"/>
    </source>
</evidence>
<gene>
    <name evidence="2" type="ORF">A5893_02410</name>
</gene>
<evidence type="ECO:0000313" key="2">
    <source>
        <dbReference type="EMBL" id="OAQ41993.1"/>
    </source>
</evidence>
<dbReference type="EMBL" id="LWHJ01000011">
    <property type="protein sequence ID" value="OAQ41993.1"/>
    <property type="molecule type" value="Genomic_DNA"/>
</dbReference>
<dbReference type="STRING" id="1826909.A5893_02410"/>
<reference evidence="2 3" key="1">
    <citation type="submission" date="2016-04" db="EMBL/GenBank/DDBJ databases">
        <authorList>
            <person name="Evans L.H."/>
            <person name="Alamgir A."/>
            <person name="Owens N."/>
            <person name="Weber N.D."/>
            <person name="Virtaneva K."/>
            <person name="Barbian K."/>
            <person name="Babar A."/>
            <person name="Rosenke K."/>
        </authorList>
    </citation>
    <scope>NUCLEOTIDE SEQUENCE [LARGE SCALE GENOMIC DNA]</scope>
    <source>
        <strain evidence="2 3">CCM 8644</strain>
    </source>
</reference>
<dbReference type="RefSeq" id="WP_068821024.1">
    <property type="nucleotide sequence ID" value="NZ_LWHJ01000011.1"/>
</dbReference>
<dbReference type="AlphaFoldDB" id="A0A179DNA5"/>
<dbReference type="OrthoDB" id="931855at2"/>
<evidence type="ECO:0000256" key="1">
    <source>
        <dbReference type="SAM" id="SignalP"/>
    </source>
</evidence>
<dbReference type="Proteomes" id="UP000078459">
    <property type="component" value="Unassembled WGS sequence"/>
</dbReference>
<comment type="caution">
    <text evidence="2">The sequence shown here is derived from an EMBL/GenBank/DDBJ whole genome shotgun (WGS) entry which is preliminary data.</text>
</comment>
<feature type="chain" id="PRO_5008100689" description="SusE outer membrane protein domain-containing protein" evidence="1">
    <location>
        <begin position="27"/>
        <end position="399"/>
    </location>
</feature>
<name>A0A179DNA5_9SPHI</name>